<dbReference type="CDD" id="cd16964">
    <property type="entry name" value="YqgF"/>
    <property type="match status" value="1"/>
</dbReference>
<sequence length="121" mass="13061">METVPTGGGTVQRLAEICAEYEPIEVLLGWPVNLAGREGPAVQQMSEVADRLHTGLARPLRVVDERLSTASAARKLAASGRTSRSRRAIIDQAAAVDILEQALEYEKRTGRPAGREWPQGG</sequence>
<dbReference type="InterPro" id="IPR012337">
    <property type="entry name" value="RNaseH-like_sf"/>
</dbReference>
<evidence type="ECO:0000313" key="1">
    <source>
        <dbReference type="EMBL" id="BEH03590.1"/>
    </source>
</evidence>
<dbReference type="AlphaFoldDB" id="A0AAN0KDR6"/>
<protein>
    <recommendedName>
        <fullName evidence="3">Holliday junction resolvase</fullName>
    </recommendedName>
</protein>
<dbReference type="NCBIfam" id="TIGR00250">
    <property type="entry name" value="RNAse_H_YqgF"/>
    <property type="match status" value="1"/>
</dbReference>
<organism evidence="1 2">
    <name type="scientific">Brooklawnia propionicigenes</name>
    <dbReference type="NCBI Taxonomy" id="3041175"/>
    <lineage>
        <taxon>Bacteria</taxon>
        <taxon>Bacillati</taxon>
        <taxon>Actinomycetota</taxon>
        <taxon>Actinomycetes</taxon>
        <taxon>Propionibacteriales</taxon>
        <taxon>Propionibacteriaceae</taxon>
        <taxon>Brooklawnia</taxon>
    </lineage>
</organism>
<reference evidence="1" key="1">
    <citation type="journal article" date="2024" name="Int. J. Syst. Evol. Microbiol.">
        <title>Brooklawnia propionicigenes sp. nov., a facultatively anaerobic, propionate-producing bacterium isolated from a methanogenic reactor treating waste from cattle farms.</title>
        <authorList>
            <person name="Akita Y."/>
            <person name="Ueki A."/>
            <person name="Tonouchi A."/>
            <person name="Sugawara Y."/>
            <person name="Honma S."/>
            <person name="Kaku N."/>
            <person name="Ueki K."/>
        </authorList>
    </citation>
    <scope>NUCLEOTIDE SEQUENCE</scope>
    <source>
        <strain evidence="1">SH051</strain>
    </source>
</reference>
<keyword evidence="2" id="KW-1185">Reference proteome</keyword>
<dbReference type="Pfam" id="PF03652">
    <property type="entry name" value="RuvX"/>
    <property type="match status" value="1"/>
</dbReference>
<accession>A0AAN0KDR6</accession>
<evidence type="ECO:0008006" key="3">
    <source>
        <dbReference type="Google" id="ProtNLM"/>
    </source>
</evidence>
<dbReference type="InterPro" id="IPR037027">
    <property type="entry name" value="YqgF/RNaseH-like_dom_sf"/>
</dbReference>
<dbReference type="EMBL" id="AP028056">
    <property type="protein sequence ID" value="BEH03590.1"/>
    <property type="molecule type" value="Genomic_DNA"/>
</dbReference>
<dbReference type="InterPro" id="IPR005227">
    <property type="entry name" value="YqgF"/>
</dbReference>
<name>A0AAN0KDR6_9ACTN</name>
<dbReference type="KEGG" id="broo:brsh051_28710"/>
<dbReference type="Proteomes" id="UP001431656">
    <property type="component" value="Chromosome"/>
</dbReference>
<dbReference type="SUPFAM" id="SSF53098">
    <property type="entry name" value="Ribonuclease H-like"/>
    <property type="match status" value="1"/>
</dbReference>
<proteinExistence type="predicted"/>
<gene>
    <name evidence="1" type="ORF">brsh051_28710</name>
</gene>
<dbReference type="GO" id="GO:0006364">
    <property type="term" value="P:rRNA processing"/>
    <property type="evidence" value="ECO:0007669"/>
    <property type="project" value="InterPro"/>
</dbReference>
<dbReference type="Gene3D" id="3.30.420.140">
    <property type="entry name" value="YqgF/RNase H-like domain"/>
    <property type="match status" value="1"/>
</dbReference>
<evidence type="ECO:0000313" key="2">
    <source>
        <dbReference type="Proteomes" id="UP001431656"/>
    </source>
</evidence>